<proteinExistence type="inferred from homology"/>
<sequence>MNCPRLLVRHRKFIIITPNIAQVPFRSFRHKVTTESVDLNSCPNQRTKVWHLLVTKRHLKSYSPIYSTISRDDEEQLRSSGRVVWGAVLLNGVNFLAKAFTWIYTGSHSMFAESVHSLADTANQLILAVGIRKSLQSPTADHPYGYHPMRYIAPLISGVGIFCVGCGLSIYHGFEALMINKPELFVSPTWAYGILTFSFLSESTTLTMAVMTLRDGARKSGITMRDYIGQNRDPGVIVVLLEDFAAVLGIGIAATCMGLSNHYGTHVFDACGSLMIGSLLGAVATFIIKKNTIALVGKSIPQDTLNNINRIIEKDVLIRAIHDVKATDLGNGVVRYKAEVDVDGRELARKYLEKIDLKGLLEEIREIKSEKDAEAFILSHGEGVVDLLGAEVDRIEKELRRTHPKVKHVDLEVL</sequence>
<comment type="subcellular location">
    <subcellularLocation>
        <location evidence="1">Membrane</location>
        <topology evidence="1">Multi-pass membrane protein</topology>
    </subcellularLocation>
</comment>
<evidence type="ECO:0000256" key="1">
    <source>
        <dbReference type="ARBA" id="ARBA00004141"/>
    </source>
</evidence>
<dbReference type="GO" id="GO:0006829">
    <property type="term" value="P:zinc ion transport"/>
    <property type="evidence" value="ECO:0007669"/>
    <property type="project" value="InterPro"/>
</dbReference>
<feature type="transmembrane region" description="Helical" evidence="7">
    <location>
        <begin position="190"/>
        <end position="213"/>
    </location>
</feature>
<dbReference type="GO" id="GO:0006882">
    <property type="term" value="P:intracellular zinc ion homeostasis"/>
    <property type="evidence" value="ECO:0007669"/>
    <property type="project" value="TreeGrafter"/>
</dbReference>
<dbReference type="GO" id="GO:0016020">
    <property type="term" value="C:membrane"/>
    <property type="evidence" value="ECO:0007669"/>
    <property type="project" value="UniProtKB-SubCell"/>
</dbReference>
<dbReference type="InterPro" id="IPR058533">
    <property type="entry name" value="Cation_efflux_TM"/>
</dbReference>
<dbReference type="NCBIfam" id="TIGR01297">
    <property type="entry name" value="CDF"/>
    <property type="match status" value="1"/>
</dbReference>
<dbReference type="Pfam" id="PF01545">
    <property type="entry name" value="Cation_efflux"/>
    <property type="match status" value="1"/>
</dbReference>
<name>A0A6G1SM94_9ACAR</name>
<evidence type="ECO:0000256" key="6">
    <source>
        <dbReference type="ARBA" id="ARBA00023136"/>
    </source>
</evidence>
<feature type="domain" description="Cation efflux protein transmembrane" evidence="8">
    <location>
        <begin position="87"/>
        <end position="295"/>
    </location>
</feature>
<evidence type="ECO:0000256" key="5">
    <source>
        <dbReference type="ARBA" id="ARBA00022989"/>
    </source>
</evidence>
<dbReference type="InterPro" id="IPR040177">
    <property type="entry name" value="SLC30A9"/>
</dbReference>
<dbReference type="EMBL" id="GGYP01006747">
    <property type="protein sequence ID" value="MDE51518.1"/>
    <property type="molecule type" value="Transcribed_RNA"/>
</dbReference>
<evidence type="ECO:0000256" key="4">
    <source>
        <dbReference type="ARBA" id="ARBA00022692"/>
    </source>
</evidence>
<organism evidence="9">
    <name type="scientific">Aceria tosichella</name>
    <name type="common">wheat curl mite</name>
    <dbReference type="NCBI Taxonomy" id="561515"/>
    <lineage>
        <taxon>Eukaryota</taxon>
        <taxon>Metazoa</taxon>
        <taxon>Ecdysozoa</taxon>
        <taxon>Arthropoda</taxon>
        <taxon>Chelicerata</taxon>
        <taxon>Arachnida</taxon>
        <taxon>Acari</taxon>
        <taxon>Acariformes</taxon>
        <taxon>Trombidiformes</taxon>
        <taxon>Prostigmata</taxon>
        <taxon>Eupodina</taxon>
        <taxon>Eriophyoidea</taxon>
        <taxon>Eriophyidae</taxon>
        <taxon>Eriophyinae</taxon>
        <taxon>Aceriini</taxon>
        <taxon>Aceria</taxon>
    </lineage>
</organism>
<feature type="transmembrane region" description="Helical" evidence="7">
    <location>
        <begin position="234"/>
        <end position="260"/>
    </location>
</feature>
<evidence type="ECO:0000256" key="3">
    <source>
        <dbReference type="ARBA" id="ARBA00022448"/>
    </source>
</evidence>
<reference evidence="9" key="1">
    <citation type="submission" date="2018-10" db="EMBL/GenBank/DDBJ databases">
        <title>Transcriptome assembly of Aceria tosichella (Wheat curl mite) Type 2.</title>
        <authorList>
            <person name="Scully E.D."/>
            <person name="Geib S.M."/>
            <person name="Palmer N.A."/>
            <person name="Gupta A.K."/>
            <person name="Sarath G."/>
            <person name="Tatineni S."/>
        </authorList>
    </citation>
    <scope>NUCLEOTIDE SEQUENCE</scope>
    <source>
        <strain evidence="9">LincolnNE</strain>
    </source>
</reference>
<accession>A0A6G1SM94</accession>
<evidence type="ECO:0000259" key="8">
    <source>
        <dbReference type="Pfam" id="PF01545"/>
    </source>
</evidence>
<dbReference type="InterPro" id="IPR027469">
    <property type="entry name" value="Cation_efflux_TMD_sf"/>
</dbReference>
<evidence type="ECO:0000313" key="9">
    <source>
        <dbReference type="EMBL" id="MDE51518.1"/>
    </source>
</evidence>
<dbReference type="AlphaFoldDB" id="A0A6G1SM94"/>
<dbReference type="GO" id="GO:0008324">
    <property type="term" value="F:monoatomic cation transmembrane transporter activity"/>
    <property type="evidence" value="ECO:0007669"/>
    <property type="project" value="InterPro"/>
</dbReference>
<keyword evidence="3" id="KW-0813">Transport</keyword>
<keyword evidence="4 7" id="KW-0812">Transmembrane</keyword>
<dbReference type="SUPFAM" id="SSF161111">
    <property type="entry name" value="Cation efflux protein transmembrane domain-like"/>
    <property type="match status" value="1"/>
</dbReference>
<dbReference type="PANTHER" id="PTHR13414:SF9">
    <property type="entry name" value="PROTON-COUPLED ZINC ANTIPORTER SLC30A9, MITOCHONDRIAL"/>
    <property type="match status" value="1"/>
</dbReference>
<evidence type="ECO:0000256" key="7">
    <source>
        <dbReference type="SAM" id="Phobius"/>
    </source>
</evidence>
<keyword evidence="6 7" id="KW-0472">Membrane</keyword>
<comment type="similarity">
    <text evidence="2">Belongs to the cation diffusion facilitator (CDF) transporter (TC 2.A.4) family. SLC30A subfamily.</text>
</comment>
<feature type="transmembrane region" description="Helical" evidence="7">
    <location>
        <begin position="151"/>
        <end position="170"/>
    </location>
</feature>
<keyword evidence="5 7" id="KW-1133">Transmembrane helix</keyword>
<dbReference type="InterPro" id="IPR002524">
    <property type="entry name" value="Cation_efflux"/>
</dbReference>
<evidence type="ECO:0000256" key="2">
    <source>
        <dbReference type="ARBA" id="ARBA00008873"/>
    </source>
</evidence>
<feature type="transmembrane region" description="Helical" evidence="7">
    <location>
        <begin position="266"/>
        <end position="288"/>
    </location>
</feature>
<gene>
    <name evidence="9" type="primary">slc30a9</name>
    <name evidence="9" type="ORF">g.15828</name>
</gene>
<protein>
    <submittedName>
        <fullName evidence="9">Zinc transporter 9</fullName>
    </submittedName>
</protein>
<dbReference type="PANTHER" id="PTHR13414">
    <property type="entry name" value="HUEL-CATION TRANSPORTER"/>
    <property type="match status" value="1"/>
</dbReference>
<dbReference type="Gene3D" id="1.20.1510.10">
    <property type="entry name" value="Cation efflux protein transmembrane domain"/>
    <property type="match status" value="1"/>
</dbReference>
<dbReference type="GO" id="GO:0005783">
    <property type="term" value="C:endoplasmic reticulum"/>
    <property type="evidence" value="ECO:0007669"/>
    <property type="project" value="TreeGrafter"/>
</dbReference>